<organism evidence="1 2">
    <name type="scientific">Helianthus annuus</name>
    <name type="common">Common sunflower</name>
    <dbReference type="NCBI Taxonomy" id="4232"/>
    <lineage>
        <taxon>Eukaryota</taxon>
        <taxon>Viridiplantae</taxon>
        <taxon>Streptophyta</taxon>
        <taxon>Embryophyta</taxon>
        <taxon>Tracheophyta</taxon>
        <taxon>Spermatophyta</taxon>
        <taxon>Magnoliopsida</taxon>
        <taxon>eudicotyledons</taxon>
        <taxon>Gunneridae</taxon>
        <taxon>Pentapetalae</taxon>
        <taxon>asterids</taxon>
        <taxon>campanulids</taxon>
        <taxon>Asterales</taxon>
        <taxon>Asteraceae</taxon>
        <taxon>Asteroideae</taxon>
        <taxon>Heliantheae alliance</taxon>
        <taxon>Heliantheae</taxon>
        <taxon>Helianthus</taxon>
    </lineage>
</organism>
<keyword evidence="2" id="KW-1185">Reference proteome</keyword>
<name>A0A251SYF3_HELAN</name>
<protein>
    <submittedName>
        <fullName evidence="1">Uncharacterized protein</fullName>
    </submittedName>
</protein>
<evidence type="ECO:0000313" key="1">
    <source>
        <dbReference type="EMBL" id="OTG03609.1"/>
    </source>
</evidence>
<dbReference type="InParanoid" id="A0A251SYF3"/>
<accession>A0A251SYF3</accession>
<reference evidence="2" key="1">
    <citation type="journal article" date="2017" name="Nature">
        <title>The sunflower genome provides insights into oil metabolism, flowering and Asterid evolution.</title>
        <authorList>
            <person name="Badouin H."/>
            <person name="Gouzy J."/>
            <person name="Grassa C.J."/>
            <person name="Murat F."/>
            <person name="Staton S.E."/>
            <person name="Cottret L."/>
            <person name="Lelandais-Briere C."/>
            <person name="Owens G.L."/>
            <person name="Carrere S."/>
            <person name="Mayjonade B."/>
            <person name="Legrand L."/>
            <person name="Gill N."/>
            <person name="Kane N.C."/>
            <person name="Bowers J.E."/>
            <person name="Hubner S."/>
            <person name="Bellec A."/>
            <person name="Berard A."/>
            <person name="Berges H."/>
            <person name="Blanchet N."/>
            <person name="Boniface M.C."/>
            <person name="Brunel D."/>
            <person name="Catrice O."/>
            <person name="Chaidir N."/>
            <person name="Claudel C."/>
            <person name="Donnadieu C."/>
            <person name="Faraut T."/>
            <person name="Fievet G."/>
            <person name="Helmstetter N."/>
            <person name="King M."/>
            <person name="Knapp S.J."/>
            <person name="Lai Z."/>
            <person name="Le Paslier M.C."/>
            <person name="Lippi Y."/>
            <person name="Lorenzon L."/>
            <person name="Mandel J.R."/>
            <person name="Marage G."/>
            <person name="Marchand G."/>
            <person name="Marquand E."/>
            <person name="Bret-Mestries E."/>
            <person name="Morien E."/>
            <person name="Nambeesan S."/>
            <person name="Nguyen T."/>
            <person name="Pegot-Espagnet P."/>
            <person name="Pouilly N."/>
            <person name="Raftis F."/>
            <person name="Sallet E."/>
            <person name="Schiex T."/>
            <person name="Thomas J."/>
            <person name="Vandecasteele C."/>
            <person name="Vares D."/>
            <person name="Vear F."/>
            <person name="Vautrin S."/>
            <person name="Crespi M."/>
            <person name="Mangin B."/>
            <person name="Burke J.M."/>
            <person name="Salse J."/>
            <person name="Munos S."/>
            <person name="Vincourt P."/>
            <person name="Rieseberg L.H."/>
            <person name="Langlade N.B."/>
        </authorList>
    </citation>
    <scope>NUCLEOTIDE SEQUENCE [LARGE SCALE GENOMIC DNA]</scope>
    <source>
        <strain evidence="2">cv. SF193</strain>
    </source>
</reference>
<sequence>MGSLRSSLLIFSHREVSDVHCDAIVDEGGSGVITDSFEQFTGSSNLSYFDKKKGSSPGHKLKSDETWLAKAGRKKIRI</sequence>
<gene>
    <name evidence="1" type="ORF">HannXRQ_Chr13g0425951</name>
</gene>
<evidence type="ECO:0000313" key="2">
    <source>
        <dbReference type="Proteomes" id="UP000215914"/>
    </source>
</evidence>
<dbReference type="AlphaFoldDB" id="A0A251SYF3"/>
<proteinExistence type="predicted"/>
<dbReference type="Proteomes" id="UP000215914">
    <property type="component" value="Chromosome 13"/>
</dbReference>
<dbReference type="EMBL" id="CM007902">
    <property type="protein sequence ID" value="OTG03609.1"/>
    <property type="molecule type" value="Genomic_DNA"/>
</dbReference>